<feature type="site" description="Interaction with substrate tRNA" evidence="10">
    <location>
        <position position="124"/>
    </location>
</feature>
<evidence type="ECO:0000256" key="5">
    <source>
        <dbReference type="ARBA" id="ARBA00022694"/>
    </source>
</evidence>
<comment type="subunit">
    <text evidence="10">Monomer.</text>
</comment>
<evidence type="ECO:0000256" key="1">
    <source>
        <dbReference type="ARBA" id="ARBA00001946"/>
    </source>
</evidence>
<dbReference type="PANTHER" id="PTHR11088">
    <property type="entry name" value="TRNA DIMETHYLALLYLTRANSFERASE"/>
    <property type="match status" value="1"/>
</dbReference>
<comment type="caution">
    <text evidence="10">Lacks conserved residue(s) required for the propagation of feature annotation.</text>
</comment>
<evidence type="ECO:0000256" key="13">
    <source>
        <dbReference type="RuleBase" id="RU003785"/>
    </source>
</evidence>
<feature type="site" description="Interaction with substrate tRNA" evidence="10">
    <location>
        <position position="101"/>
    </location>
</feature>
<dbReference type="STRING" id="142842.SAMN02745118_01325"/>
<dbReference type="SUPFAM" id="SSF52540">
    <property type="entry name" value="P-loop containing nucleoside triphosphate hydrolases"/>
    <property type="match status" value="2"/>
</dbReference>
<dbReference type="RefSeq" id="WP_078809808.1">
    <property type="nucleotide sequence ID" value="NZ_FUWM01000009.1"/>
</dbReference>
<evidence type="ECO:0000256" key="10">
    <source>
        <dbReference type="HAMAP-Rule" id="MF_00185"/>
    </source>
</evidence>
<evidence type="ECO:0000256" key="2">
    <source>
        <dbReference type="ARBA" id="ARBA00003213"/>
    </source>
</evidence>
<dbReference type="GO" id="GO:0052381">
    <property type="term" value="F:tRNA dimethylallyltransferase activity"/>
    <property type="evidence" value="ECO:0007669"/>
    <property type="project" value="UniProtKB-UniRule"/>
</dbReference>
<evidence type="ECO:0000256" key="11">
    <source>
        <dbReference type="RuleBase" id="RU003783"/>
    </source>
</evidence>
<comment type="similarity">
    <text evidence="3 10 13">Belongs to the IPP transferase family.</text>
</comment>
<dbReference type="Proteomes" id="UP000190625">
    <property type="component" value="Unassembled WGS sequence"/>
</dbReference>
<comment type="cofactor">
    <cofactor evidence="1 10">
        <name>Mg(2+)</name>
        <dbReference type="ChEBI" id="CHEBI:18420"/>
    </cofactor>
</comment>
<keyword evidence="15" id="KW-1185">Reference proteome</keyword>
<dbReference type="Pfam" id="PF01715">
    <property type="entry name" value="IPPT"/>
    <property type="match status" value="1"/>
</dbReference>
<comment type="function">
    <text evidence="2 10 12">Catalyzes the transfer of a dimethylallyl group onto the adenine at position 37 in tRNAs that read codons beginning with uridine, leading to the formation of N6-(dimethylallyl)adenosine (i(6)A).</text>
</comment>
<evidence type="ECO:0000256" key="9">
    <source>
        <dbReference type="ARBA" id="ARBA00049563"/>
    </source>
</evidence>
<evidence type="ECO:0000256" key="6">
    <source>
        <dbReference type="ARBA" id="ARBA00022741"/>
    </source>
</evidence>
<organism evidence="14 15">
    <name type="scientific">Selenihalanaerobacter shriftii</name>
    <dbReference type="NCBI Taxonomy" id="142842"/>
    <lineage>
        <taxon>Bacteria</taxon>
        <taxon>Bacillati</taxon>
        <taxon>Bacillota</taxon>
        <taxon>Clostridia</taxon>
        <taxon>Halanaerobiales</taxon>
        <taxon>Halobacteroidaceae</taxon>
        <taxon>Selenihalanaerobacter</taxon>
    </lineage>
</organism>
<keyword evidence="8 10" id="KW-0460">Magnesium</keyword>
<dbReference type="EC" id="2.5.1.75" evidence="10"/>
<dbReference type="InterPro" id="IPR027417">
    <property type="entry name" value="P-loop_NTPase"/>
</dbReference>
<dbReference type="Gene3D" id="1.10.20.140">
    <property type="match status" value="1"/>
</dbReference>
<proteinExistence type="inferred from homology"/>
<name>A0A1T4M022_9FIRM</name>
<dbReference type="Gene3D" id="3.40.50.300">
    <property type="entry name" value="P-loop containing nucleotide triphosphate hydrolases"/>
    <property type="match status" value="1"/>
</dbReference>
<keyword evidence="7 10" id="KW-0067">ATP-binding</keyword>
<keyword evidence="6 10" id="KW-0547">Nucleotide-binding</keyword>
<evidence type="ECO:0000256" key="3">
    <source>
        <dbReference type="ARBA" id="ARBA00005842"/>
    </source>
</evidence>
<feature type="region of interest" description="Interaction with substrate tRNA" evidence="10">
    <location>
        <begin position="35"/>
        <end position="38"/>
    </location>
</feature>
<evidence type="ECO:0000256" key="12">
    <source>
        <dbReference type="RuleBase" id="RU003784"/>
    </source>
</evidence>
<evidence type="ECO:0000256" key="4">
    <source>
        <dbReference type="ARBA" id="ARBA00022679"/>
    </source>
</evidence>
<dbReference type="HAMAP" id="MF_00185">
    <property type="entry name" value="IPP_trans"/>
    <property type="match status" value="1"/>
</dbReference>
<protein>
    <recommendedName>
        <fullName evidence="10">tRNA dimethylallyltransferase</fullName>
        <ecNumber evidence="10">2.5.1.75</ecNumber>
    </recommendedName>
    <alternativeName>
        <fullName evidence="10">Dimethylallyl diphosphate:tRNA dimethylallyltransferase</fullName>
        <shortName evidence="10">DMAPP:tRNA dimethylallyltransferase</shortName>
        <shortName evidence="10">DMATase</shortName>
    </alternativeName>
    <alternativeName>
        <fullName evidence="10">Isopentenyl-diphosphate:tRNA isopentenyltransferase</fullName>
        <shortName evidence="10">IPP transferase</shortName>
        <shortName evidence="10">IPPT</shortName>
        <shortName evidence="10">IPTase</shortName>
    </alternativeName>
</protein>
<dbReference type="GO" id="GO:0005524">
    <property type="term" value="F:ATP binding"/>
    <property type="evidence" value="ECO:0007669"/>
    <property type="project" value="UniProtKB-UniRule"/>
</dbReference>
<accession>A0A1T4M022</accession>
<dbReference type="PANTHER" id="PTHR11088:SF60">
    <property type="entry name" value="TRNA DIMETHYLALLYLTRANSFERASE"/>
    <property type="match status" value="1"/>
</dbReference>
<evidence type="ECO:0000313" key="15">
    <source>
        <dbReference type="Proteomes" id="UP000190625"/>
    </source>
</evidence>
<reference evidence="15" key="1">
    <citation type="submission" date="2017-02" db="EMBL/GenBank/DDBJ databases">
        <authorList>
            <person name="Varghese N."/>
            <person name="Submissions S."/>
        </authorList>
    </citation>
    <scope>NUCLEOTIDE SEQUENCE [LARGE SCALE GENOMIC DNA]</scope>
    <source>
        <strain evidence="15">ATCC BAA-73</strain>
    </source>
</reference>
<comment type="catalytic activity">
    <reaction evidence="9 10 11">
        <text>adenosine(37) in tRNA + dimethylallyl diphosphate = N(6)-dimethylallyladenosine(37) in tRNA + diphosphate</text>
        <dbReference type="Rhea" id="RHEA:26482"/>
        <dbReference type="Rhea" id="RHEA-COMP:10162"/>
        <dbReference type="Rhea" id="RHEA-COMP:10375"/>
        <dbReference type="ChEBI" id="CHEBI:33019"/>
        <dbReference type="ChEBI" id="CHEBI:57623"/>
        <dbReference type="ChEBI" id="CHEBI:74411"/>
        <dbReference type="ChEBI" id="CHEBI:74415"/>
        <dbReference type="EC" id="2.5.1.75"/>
    </reaction>
</comment>
<dbReference type="AlphaFoldDB" id="A0A1T4M022"/>
<feature type="binding site" evidence="10">
    <location>
        <begin position="12"/>
        <end position="17"/>
    </location>
    <ligand>
        <name>substrate</name>
    </ligand>
</feature>
<dbReference type="NCBIfam" id="TIGR00174">
    <property type="entry name" value="miaA"/>
    <property type="match status" value="1"/>
</dbReference>
<keyword evidence="5 10" id="KW-0819">tRNA processing</keyword>
<feature type="binding site" evidence="10">
    <location>
        <begin position="10"/>
        <end position="17"/>
    </location>
    <ligand>
        <name>ATP</name>
        <dbReference type="ChEBI" id="CHEBI:30616"/>
    </ligand>
</feature>
<dbReference type="InterPro" id="IPR039657">
    <property type="entry name" value="Dimethylallyltransferase"/>
</dbReference>
<dbReference type="GO" id="GO:0006400">
    <property type="term" value="P:tRNA modification"/>
    <property type="evidence" value="ECO:0007669"/>
    <property type="project" value="TreeGrafter"/>
</dbReference>
<evidence type="ECO:0000256" key="8">
    <source>
        <dbReference type="ARBA" id="ARBA00022842"/>
    </source>
</evidence>
<dbReference type="EMBL" id="FUWM01000009">
    <property type="protein sequence ID" value="SJZ60323.1"/>
    <property type="molecule type" value="Genomic_DNA"/>
</dbReference>
<dbReference type="OrthoDB" id="9776390at2"/>
<evidence type="ECO:0000256" key="7">
    <source>
        <dbReference type="ARBA" id="ARBA00022840"/>
    </source>
</evidence>
<dbReference type="InterPro" id="IPR018022">
    <property type="entry name" value="IPT"/>
</dbReference>
<sequence length="320" mass="37137">MNEPLVAIIGPTAVGKTELSLELAKRLNTEIISGDSMQVYKEMDIGTAKPTPEERQGIPHHMIDILSPDEDFSVAEFQERVDKIIPEIIERDKLPMLVGGTGLYIKALIQGFIFPDMESDWDLRERLEADANEHGTEYVHDKLKEIDSILADKLHPNDLRRVIRGIEVYKQTGQTSTYFKKKAKERPPRYRAVKIGLRRDREELYDRINRRVDLMVEQGLVEEVKKLYNAGYDESLTAMQGLGYKEIIGYLEGEYDLNEAIRLIKRDTRHFAKRQLTWFRKDEEINWFDVDRLEFSEVIKRAEQLIKNKLTAGDLKLTEG</sequence>
<gene>
    <name evidence="10" type="primary">miaA</name>
    <name evidence="14" type="ORF">SAMN02745118_01325</name>
</gene>
<keyword evidence="4 10" id="KW-0808">Transferase</keyword>
<evidence type="ECO:0000313" key="14">
    <source>
        <dbReference type="EMBL" id="SJZ60323.1"/>
    </source>
</evidence>